<keyword evidence="3" id="KW-1185">Reference proteome</keyword>
<evidence type="ECO:0000313" key="2">
    <source>
        <dbReference type="EMBL" id="WNM61493.1"/>
    </source>
</evidence>
<feature type="transmembrane region" description="Helical" evidence="1">
    <location>
        <begin position="33"/>
        <end position="53"/>
    </location>
</feature>
<feature type="transmembrane region" description="Helical" evidence="1">
    <location>
        <begin position="7"/>
        <end position="27"/>
    </location>
</feature>
<dbReference type="EMBL" id="CP116968">
    <property type="protein sequence ID" value="WNM61493.1"/>
    <property type="molecule type" value="Genomic_DNA"/>
</dbReference>
<feature type="transmembrane region" description="Helical" evidence="1">
    <location>
        <begin position="327"/>
        <end position="345"/>
    </location>
</feature>
<reference evidence="2 3" key="1">
    <citation type="submission" date="2023-01" db="EMBL/GenBank/DDBJ databases">
        <title>Cultivation and genomic characterization of new, ubiquitous marine nitrite-oxidizing bacteria from the Nitrospirales.</title>
        <authorList>
            <person name="Mueller A.J."/>
            <person name="Daebeler A."/>
            <person name="Herbold C.W."/>
            <person name="Kirkegaard R.H."/>
            <person name="Daims H."/>
        </authorList>
    </citation>
    <scope>NUCLEOTIDE SEQUENCE [LARGE SCALE GENOMIC DNA]</scope>
    <source>
        <strain evidence="2 3">DK</strain>
    </source>
</reference>
<keyword evidence="1" id="KW-0472">Membrane</keyword>
<dbReference type="AlphaFoldDB" id="A0AA96GH87"/>
<dbReference type="Proteomes" id="UP001302494">
    <property type="component" value="Chromosome"/>
</dbReference>
<organism evidence="2 3">
    <name type="scientific">Candidatus Nitrospira neomarina</name>
    <dbReference type="NCBI Taxonomy" id="3020899"/>
    <lineage>
        <taxon>Bacteria</taxon>
        <taxon>Pseudomonadati</taxon>
        <taxon>Nitrospirota</taxon>
        <taxon>Nitrospiria</taxon>
        <taxon>Nitrospirales</taxon>
        <taxon>Nitrospiraceae</taxon>
        <taxon>Nitrospira</taxon>
    </lineage>
</organism>
<feature type="transmembrane region" description="Helical" evidence="1">
    <location>
        <begin position="292"/>
        <end position="315"/>
    </location>
</feature>
<evidence type="ECO:0000256" key="1">
    <source>
        <dbReference type="SAM" id="Phobius"/>
    </source>
</evidence>
<gene>
    <name evidence="2" type="ORF">PQG83_17295</name>
</gene>
<evidence type="ECO:0000313" key="3">
    <source>
        <dbReference type="Proteomes" id="UP001302494"/>
    </source>
</evidence>
<sequence length="388" mass="42071">MKRTSPSAWWGVGLASILIAGVAFVAFSWEAEISSFVSLPAAAILLSCFCAILWQKDTSRISDEAVPIILLAGLGMGGVIAVEPINRIFMIGLLGYGGFFLSRQMAASLQKTLALVHLGLAVVFGIVTLFLDETGLMVAGLFLLVTFLPLVPFHLPFLGVVRSSRESLAGVWVVVWLATGLSQLKNVEEFFHLEGLWIIPVFALVSALYASLKATGYLLPREGIAYAAITLLALLWGLLATFSHVGVWGVPYGIAIALLMSAMLQSFAFLHERYGTHNLVSLQGLGSGLPRFRGAFTFMISLVMLLPLLPVVAGFLTIPLNGPEAPLFPVLLLLFIVWFSVSWVFTTMLHQTAFGKARSDVPYRDLSLYEMWTLILLMGTAGFFGIPA</sequence>
<feature type="transmembrane region" description="Helical" evidence="1">
    <location>
        <begin position="190"/>
        <end position="212"/>
    </location>
</feature>
<feature type="transmembrane region" description="Helical" evidence="1">
    <location>
        <begin position="137"/>
        <end position="155"/>
    </location>
</feature>
<name>A0AA96GH87_9BACT</name>
<feature type="transmembrane region" description="Helical" evidence="1">
    <location>
        <begin position="224"/>
        <end position="246"/>
    </location>
</feature>
<keyword evidence="1" id="KW-0812">Transmembrane</keyword>
<dbReference type="KEGG" id="nneo:PQG83_17295"/>
<accession>A0AA96GH87</accession>
<feature type="transmembrane region" description="Helical" evidence="1">
    <location>
        <begin position="65"/>
        <end position="82"/>
    </location>
</feature>
<protein>
    <submittedName>
        <fullName evidence="2">Uncharacterized protein</fullName>
    </submittedName>
</protein>
<feature type="transmembrane region" description="Helical" evidence="1">
    <location>
        <begin position="252"/>
        <end position="271"/>
    </location>
</feature>
<feature type="transmembrane region" description="Helical" evidence="1">
    <location>
        <begin position="366"/>
        <end position="386"/>
    </location>
</feature>
<dbReference type="RefSeq" id="WP_312743730.1">
    <property type="nucleotide sequence ID" value="NZ_CP116968.1"/>
</dbReference>
<feature type="transmembrane region" description="Helical" evidence="1">
    <location>
        <begin position="113"/>
        <end position="131"/>
    </location>
</feature>
<keyword evidence="1" id="KW-1133">Transmembrane helix</keyword>
<proteinExistence type="predicted"/>